<dbReference type="OrthoDB" id="2154091at2759"/>
<dbReference type="EMBL" id="JARH01000248">
    <property type="protein sequence ID" value="EXF83407.1"/>
    <property type="molecule type" value="Genomic_DNA"/>
</dbReference>
<comment type="caution">
    <text evidence="8">The sequence shown here is derived from an EMBL/GenBank/DDBJ whole genome shotgun (WGS) entry which is preliminary data.</text>
</comment>
<sequence length="620" mass="68989">MFEIADNEPTVDATSASYVEALRLCYQELGGSNDGNPSELATPGHASGVAGDVRPLSKEDLHGFHSPYTNRSTGQTAETEDLVDQLSDRIGSLQIRAGGHIRYYGPTSNFSLAQLPFPDVFAARRTIRNDGNDLLGRLGLNKSVPCALEEHLIKLYFAWQDPVLHVVNQHMFYQAKSRWDDGEESPYFSESLKNALCAIGAAFETRHHPILITFPRSADRAKSLLEIELESPCVATVQALAVLSSHDIGYMRDSRGWLSSGMALRLAFDLGLHVDTTAHVSQGLLSESEAGLRRETFGMADLYHSSWGFYVGQPFRMHTEDITVAKPEVGAYPGSETQWSSYGMSETILVGASLSDSLVQLHQAQVNMAGIMAPVANALYGDLKIPCGQLQEVNASTVATLLAWKENLPSSLLVDLDNPHCRHEPHVLLLHMQYHQNIIHAHRPYMSKTYCQPFPPQGPGSDHARMMCMNAAISIAKLLQVYETNYDLRKVNTQAVGITCSAALLLIFAVTTHYHSDEDQIEIYLTSCFRALDEPSSSWDSTKRARELLLLIRRQWELKVRSAQSDLELEYSKRRRESDLEIPGRVDLDPQMLEDLIDINMGLDLDWGMHFPMGNSMGNL</sequence>
<protein>
    <recommendedName>
        <fullName evidence="7">Xylanolytic transcriptional activator regulatory domain-containing protein</fullName>
    </recommendedName>
</protein>
<keyword evidence="2" id="KW-0862">Zinc</keyword>
<dbReference type="CDD" id="cd12148">
    <property type="entry name" value="fungal_TF_MHR"/>
    <property type="match status" value="1"/>
</dbReference>
<evidence type="ECO:0000313" key="9">
    <source>
        <dbReference type="Proteomes" id="UP000020467"/>
    </source>
</evidence>
<dbReference type="AlphaFoldDB" id="A0A010QTD6"/>
<evidence type="ECO:0000256" key="2">
    <source>
        <dbReference type="ARBA" id="ARBA00022833"/>
    </source>
</evidence>
<keyword evidence="1" id="KW-0479">Metal-binding</keyword>
<keyword evidence="3" id="KW-0805">Transcription regulation</keyword>
<dbReference type="GO" id="GO:0008270">
    <property type="term" value="F:zinc ion binding"/>
    <property type="evidence" value="ECO:0007669"/>
    <property type="project" value="InterPro"/>
</dbReference>
<dbReference type="KEGG" id="cfj:CFIO01_13264"/>
<dbReference type="InterPro" id="IPR007219">
    <property type="entry name" value="XnlR_reg_dom"/>
</dbReference>
<keyword evidence="6" id="KW-0539">Nucleus</keyword>
<evidence type="ECO:0000313" key="8">
    <source>
        <dbReference type="EMBL" id="EXF83407.1"/>
    </source>
</evidence>
<evidence type="ECO:0000256" key="5">
    <source>
        <dbReference type="ARBA" id="ARBA00023163"/>
    </source>
</evidence>
<evidence type="ECO:0000259" key="7">
    <source>
        <dbReference type="Pfam" id="PF04082"/>
    </source>
</evidence>
<keyword evidence="4" id="KW-0238">DNA-binding</keyword>
<keyword evidence="9" id="KW-1185">Reference proteome</keyword>
<dbReference type="GO" id="GO:0003677">
    <property type="term" value="F:DNA binding"/>
    <property type="evidence" value="ECO:0007669"/>
    <property type="project" value="UniProtKB-KW"/>
</dbReference>
<name>A0A010QTD6_9PEZI</name>
<organism evidence="8 9">
    <name type="scientific">Colletotrichum fioriniae PJ7</name>
    <dbReference type="NCBI Taxonomy" id="1445577"/>
    <lineage>
        <taxon>Eukaryota</taxon>
        <taxon>Fungi</taxon>
        <taxon>Dikarya</taxon>
        <taxon>Ascomycota</taxon>
        <taxon>Pezizomycotina</taxon>
        <taxon>Sordariomycetes</taxon>
        <taxon>Hypocreomycetidae</taxon>
        <taxon>Glomerellales</taxon>
        <taxon>Glomerellaceae</taxon>
        <taxon>Colletotrichum</taxon>
        <taxon>Colletotrichum acutatum species complex</taxon>
    </lineage>
</organism>
<evidence type="ECO:0000256" key="3">
    <source>
        <dbReference type="ARBA" id="ARBA00023015"/>
    </source>
</evidence>
<reference evidence="8 9" key="1">
    <citation type="submission" date="2014-02" db="EMBL/GenBank/DDBJ databases">
        <title>The genome sequence of Colletotrichum fioriniae PJ7.</title>
        <authorList>
            <person name="Baroncelli R."/>
            <person name="Thon M.R."/>
        </authorList>
    </citation>
    <scope>NUCLEOTIDE SEQUENCE [LARGE SCALE GENOMIC DNA]</scope>
    <source>
        <strain evidence="8 9">PJ7</strain>
    </source>
</reference>
<evidence type="ECO:0000256" key="4">
    <source>
        <dbReference type="ARBA" id="ARBA00023125"/>
    </source>
</evidence>
<feature type="domain" description="Xylanolytic transcriptional activator regulatory" evidence="7">
    <location>
        <begin position="153"/>
        <end position="381"/>
    </location>
</feature>
<keyword evidence="5" id="KW-0804">Transcription</keyword>
<gene>
    <name evidence="8" type="ORF">CFIO01_13264</name>
</gene>
<dbReference type="PANTHER" id="PTHR31313:SF77">
    <property type="entry name" value="ZN(II)2CYS6 TRANSCRIPTION FACTOR (EUROFUNG)"/>
    <property type="match status" value="1"/>
</dbReference>
<dbReference type="HOGENOM" id="CLU_007003_5_3_1"/>
<dbReference type="GO" id="GO:0006351">
    <property type="term" value="P:DNA-templated transcription"/>
    <property type="evidence" value="ECO:0007669"/>
    <property type="project" value="InterPro"/>
</dbReference>
<dbReference type="InterPro" id="IPR051615">
    <property type="entry name" value="Transcr_Regulatory_Elem"/>
</dbReference>
<dbReference type="Pfam" id="PF04082">
    <property type="entry name" value="Fungal_trans"/>
    <property type="match status" value="1"/>
</dbReference>
<dbReference type="eggNOG" id="ENOG502QV53">
    <property type="taxonomic scope" value="Eukaryota"/>
</dbReference>
<evidence type="ECO:0000256" key="6">
    <source>
        <dbReference type="ARBA" id="ARBA00023242"/>
    </source>
</evidence>
<proteinExistence type="predicted"/>
<evidence type="ECO:0000256" key="1">
    <source>
        <dbReference type="ARBA" id="ARBA00022723"/>
    </source>
</evidence>
<dbReference type="PANTHER" id="PTHR31313">
    <property type="entry name" value="TY1 ENHANCER ACTIVATOR"/>
    <property type="match status" value="1"/>
</dbReference>
<accession>A0A010QTD6</accession>
<dbReference type="Proteomes" id="UP000020467">
    <property type="component" value="Unassembled WGS sequence"/>
</dbReference>